<sequence length="30" mass="3313">MHRTNGSSCRGCSHQSYEGGYHSDVEAGWL</sequence>
<reference evidence="2" key="1">
    <citation type="submission" date="2014-11" db="EMBL/GenBank/DDBJ databases">
        <authorList>
            <person name="Amaro Gonzalez C."/>
        </authorList>
    </citation>
    <scope>NUCLEOTIDE SEQUENCE</scope>
</reference>
<name>A0A0E9VSC4_ANGAN</name>
<evidence type="ECO:0000313" key="2">
    <source>
        <dbReference type="EMBL" id="JAH81034.1"/>
    </source>
</evidence>
<reference evidence="2" key="2">
    <citation type="journal article" date="2015" name="Fish Shellfish Immunol.">
        <title>Early steps in the European eel (Anguilla anguilla)-Vibrio vulnificus interaction in the gills: Role of the RtxA13 toxin.</title>
        <authorList>
            <person name="Callol A."/>
            <person name="Pajuelo D."/>
            <person name="Ebbesson L."/>
            <person name="Teles M."/>
            <person name="MacKenzie S."/>
            <person name="Amaro C."/>
        </authorList>
    </citation>
    <scope>NUCLEOTIDE SEQUENCE</scope>
</reference>
<proteinExistence type="predicted"/>
<feature type="compositionally biased region" description="Basic and acidic residues" evidence="1">
    <location>
        <begin position="21"/>
        <end position="30"/>
    </location>
</feature>
<organism evidence="2">
    <name type="scientific">Anguilla anguilla</name>
    <name type="common">European freshwater eel</name>
    <name type="synonym">Muraena anguilla</name>
    <dbReference type="NCBI Taxonomy" id="7936"/>
    <lineage>
        <taxon>Eukaryota</taxon>
        <taxon>Metazoa</taxon>
        <taxon>Chordata</taxon>
        <taxon>Craniata</taxon>
        <taxon>Vertebrata</taxon>
        <taxon>Euteleostomi</taxon>
        <taxon>Actinopterygii</taxon>
        <taxon>Neopterygii</taxon>
        <taxon>Teleostei</taxon>
        <taxon>Anguilliformes</taxon>
        <taxon>Anguillidae</taxon>
        <taxon>Anguilla</taxon>
    </lineage>
</organism>
<dbReference type="AlphaFoldDB" id="A0A0E9VSC4"/>
<feature type="region of interest" description="Disordered" evidence="1">
    <location>
        <begin position="1"/>
        <end position="30"/>
    </location>
</feature>
<feature type="compositionally biased region" description="Polar residues" evidence="1">
    <location>
        <begin position="1"/>
        <end position="16"/>
    </location>
</feature>
<protein>
    <submittedName>
        <fullName evidence="2">Uncharacterized protein</fullName>
    </submittedName>
</protein>
<evidence type="ECO:0000256" key="1">
    <source>
        <dbReference type="SAM" id="MobiDB-lite"/>
    </source>
</evidence>
<dbReference type="EMBL" id="GBXM01027543">
    <property type="protein sequence ID" value="JAH81034.1"/>
    <property type="molecule type" value="Transcribed_RNA"/>
</dbReference>
<accession>A0A0E9VSC4</accession>